<protein>
    <submittedName>
        <fullName evidence="2">Uncharacterized protein</fullName>
    </submittedName>
</protein>
<dbReference type="AlphaFoldDB" id="A0ABD7Q612"/>
<reference evidence="2 3" key="1">
    <citation type="submission" date="2019-02" db="EMBL/GenBank/DDBJ databases">
        <title>Comparative genomic analysis of the Hafnia genus genomes.</title>
        <authorList>
            <person name="Zhiqiu Y."/>
            <person name="Chao Y."/>
            <person name="Yuhui D."/>
            <person name="Di H."/>
            <person name="Bin L."/>
        </authorList>
    </citation>
    <scope>NUCLEOTIDE SEQUENCE [LARGE SCALE GENOMIC DNA]</scope>
    <source>
        <strain evidence="2 3">PCM_1210</strain>
    </source>
</reference>
<keyword evidence="1" id="KW-0812">Transmembrane</keyword>
<keyword evidence="1" id="KW-1133">Transmembrane helix</keyword>
<evidence type="ECO:0000313" key="2">
    <source>
        <dbReference type="EMBL" id="TBL67016.1"/>
    </source>
</evidence>
<dbReference type="Proteomes" id="UP000291600">
    <property type="component" value="Unassembled WGS sequence"/>
</dbReference>
<organism evidence="2 3">
    <name type="scientific">Hafnia alvei</name>
    <dbReference type="NCBI Taxonomy" id="569"/>
    <lineage>
        <taxon>Bacteria</taxon>
        <taxon>Pseudomonadati</taxon>
        <taxon>Pseudomonadota</taxon>
        <taxon>Gammaproteobacteria</taxon>
        <taxon>Enterobacterales</taxon>
        <taxon>Hafniaceae</taxon>
        <taxon>Hafnia</taxon>
    </lineage>
</organism>
<keyword evidence="1" id="KW-0472">Membrane</keyword>
<proteinExistence type="predicted"/>
<accession>A0ABD7Q612</accession>
<name>A0ABD7Q612_HAFAL</name>
<evidence type="ECO:0000313" key="3">
    <source>
        <dbReference type="Proteomes" id="UP000291600"/>
    </source>
</evidence>
<dbReference type="EMBL" id="SITJ01000074">
    <property type="protein sequence ID" value="TBL67016.1"/>
    <property type="molecule type" value="Genomic_DNA"/>
</dbReference>
<feature type="transmembrane region" description="Helical" evidence="1">
    <location>
        <begin position="6"/>
        <end position="27"/>
    </location>
</feature>
<evidence type="ECO:0000256" key="1">
    <source>
        <dbReference type="SAM" id="Phobius"/>
    </source>
</evidence>
<comment type="caution">
    <text evidence="2">The sequence shown here is derived from an EMBL/GenBank/DDBJ whole genome shotgun (WGS) entry which is preliminary data.</text>
</comment>
<gene>
    <name evidence="2" type="ORF">EYY96_13260</name>
</gene>
<sequence>MFFKKIYVLCIINFIFVFYFMGTAWALDNKKIITINNDKWFLSGDKLESITIENSNGIKKDCLIKNVTTKDIKNGGGVINVTSDNKAVIFYSSNRFLFVNEAKKCIDGTVLLHESPDPNADVNIVQDINFNNSLYLSLSLEDKDSWSAIIAKFNTENSLIKESGFLKNNNALGDGFQITGLGQGKISLNGEYVAPNGVGCTADSYPGVWDIKLKKKVIIQSYDSSMDEIDKKCEDLFNGVLSLNNIGGELVSP</sequence>
<dbReference type="RefSeq" id="WP_130971082.1">
    <property type="nucleotide sequence ID" value="NZ_SITJ01000074.1"/>
</dbReference>